<dbReference type="InterPro" id="IPR006674">
    <property type="entry name" value="HD_domain"/>
</dbReference>
<dbReference type="InterPro" id="IPR003607">
    <property type="entry name" value="HD/PDEase_dom"/>
</dbReference>
<dbReference type="Proteomes" id="UP000617402">
    <property type="component" value="Unassembled WGS sequence"/>
</dbReference>
<dbReference type="EMBL" id="JACVHF010000014">
    <property type="protein sequence ID" value="MBC9785451.1"/>
    <property type="molecule type" value="Genomic_DNA"/>
</dbReference>
<dbReference type="SUPFAM" id="SSF109604">
    <property type="entry name" value="HD-domain/PDEase-like"/>
    <property type="match status" value="1"/>
</dbReference>
<keyword evidence="1" id="KW-0547">Nucleotide-binding</keyword>
<proteinExistence type="predicted"/>
<keyword evidence="4" id="KW-1185">Reference proteome</keyword>
<name>A0ABR7T7B2_HELCL</name>
<gene>
    <name evidence="3" type="ORF">H1S01_13140</name>
</gene>
<dbReference type="CDD" id="cd00077">
    <property type="entry name" value="HDc"/>
    <property type="match status" value="1"/>
</dbReference>
<dbReference type="RefSeq" id="WP_188040908.1">
    <property type="nucleotide sequence ID" value="NZ_JACVHF010000014.1"/>
</dbReference>
<dbReference type="InterPro" id="IPR050124">
    <property type="entry name" value="tRNA_CCA-adding_enzyme"/>
</dbReference>
<feature type="domain" description="HD" evidence="2">
    <location>
        <begin position="54"/>
        <end position="150"/>
    </location>
</feature>
<comment type="caution">
    <text evidence="3">The sequence shown here is derived from an EMBL/GenBank/DDBJ whole genome shotgun (WGS) entry which is preliminary data.</text>
</comment>
<dbReference type="Gene3D" id="1.10.3090.10">
    <property type="entry name" value="cca-adding enzyme, domain 2"/>
    <property type="match status" value="1"/>
</dbReference>
<evidence type="ECO:0000256" key="1">
    <source>
        <dbReference type="ARBA" id="ARBA00022741"/>
    </source>
</evidence>
<dbReference type="PANTHER" id="PTHR47545">
    <property type="entry name" value="MULTIFUNCTIONAL CCA PROTEIN"/>
    <property type="match status" value="1"/>
</dbReference>
<dbReference type="PANTHER" id="PTHR47545:SF1">
    <property type="entry name" value="MULTIFUNCTIONAL CCA PROTEIN"/>
    <property type="match status" value="1"/>
</dbReference>
<evidence type="ECO:0000313" key="3">
    <source>
        <dbReference type="EMBL" id="MBC9785451.1"/>
    </source>
</evidence>
<dbReference type="PROSITE" id="PS51831">
    <property type="entry name" value="HD"/>
    <property type="match status" value="1"/>
</dbReference>
<evidence type="ECO:0000259" key="2">
    <source>
        <dbReference type="PROSITE" id="PS51831"/>
    </source>
</evidence>
<accession>A0ABR7T7B2</accession>
<protein>
    <submittedName>
        <fullName evidence="3">HD domain-containing protein</fullName>
    </submittedName>
</protein>
<evidence type="ECO:0000313" key="4">
    <source>
        <dbReference type="Proteomes" id="UP000617402"/>
    </source>
</evidence>
<dbReference type="Pfam" id="PF01966">
    <property type="entry name" value="HD"/>
    <property type="match status" value="1"/>
</dbReference>
<sequence length="214" mass="23076">MNTVDFLKHIFSSDAPAAALIDAHQSGELAKVFPELNRLFGVRQPEQYHPEGCAGIHSALVLGKAAERTREPRVLCAALLHDIGKGVTDPSLWPRHIGHENEGAKMIPALGEKYGLPQDWVASARFAARYHMAAHTAKKAGKIAEIILGAAKNPIGVDGFATVVWADHNGRGRDNVPNAFADSAMEIYRVIVEASKNTHDPSKITQAVAQTIHG</sequence>
<reference evidence="3 4" key="1">
    <citation type="submission" date="2020-07" db="EMBL/GenBank/DDBJ databases">
        <title>Draft whole-genome sequence of Heliobacterium chlorum DSM 3682, type strain.</title>
        <authorList>
            <person name="Kyndt J.A."/>
            <person name="Meyer T.E."/>
            <person name="Imhoff J.F."/>
        </authorList>
    </citation>
    <scope>NUCLEOTIDE SEQUENCE [LARGE SCALE GENOMIC DNA]</scope>
    <source>
        <strain evidence="3 4">DSM 3682</strain>
    </source>
</reference>
<organism evidence="3 4">
    <name type="scientific">Heliobacterium chlorum</name>
    <dbReference type="NCBI Taxonomy" id="2698"/>
    <lineage>
        <taxon>Bacteria</taxon>
        <taxon>Bacillati</taxon>
        <taxon>Bacillota</taxon>
        <taxon>Clostridia</taxon>
        <taxon>Eubacteriales</taxon>
        <taxon>Heliobacteriaceae</taxon>
        <taxon>Heliobacterium</taxon>
    </lineage>
</organism>